<dbReference type="SUPFAM" id="SSF51182">
    <property type="entry name" value="RmlC-like cupins"/>
    <property type="match status" value="1"/>
</dbReference>
<dbReference type="InterPro" id="IPR014710">
    <property type="entry name" value="RmlC-like_jellyroll"/>
</dbReference>
<dbReference type="PANTHER" id="PTHR40112">
    <property type="entry name" value="H2HPP ISOMERASE"/>
    <property type="match status" value="1"/>
</dbReference>
<accession>A0A2S7KM59</accession>
<comment type="caution">
    <text evidence="2">The sequence shown here is derived from an EMBL/GenBank/DDBJ whole genome shotgun (WGS) entry which is preliminary data.</text>
</comment>
<dbReference type="Pfam" id="PF07883">
    <property type="entry name" value="Cupin_2"/>
    <property type="match status" value="1"/>
</dbReference>
<sequence>MNDLFQKFETVPAREIIPGFDAHLIHTDKQTLSLVKTKAGSHLPQHHHFHEQISMVMEGEFEMTVEGQTKVCGKGDVVVIPSNAVHSGRSLTDCIILDTFTPVREDYQ</sequence>
<dbReference type="OrthoDB" id="9797664at2"/>
<dbReference type="InterPro" id="IPR025499">
    <property type="entry name" value="KdgF"/>
</dbReference>
<dbReference type="Gene3D" id="2.60.120.10">
    <property type="entry name" value="Jelly Rolls"/>
    <property type="match status" value="1"/>
</dbReference>
<keyword evidence="3" id="KW-1185">Reference proteome</keyword>
<evidence type="ECO:0000259" key="1">
    <source>
        <dbReference type="Pfam" id="PF07883"/>
    </source>
</evidence>
<dbReference type="Proteomes" id="UP000239800">
    <property type="component" value="Unassembled WGS sequence"/>
</dbReference>
<feature type="domain" description="Cupin type-2" evidence="1">
    <location>
        <begin position="35"/>
        <end position="98"/>
    </location>
</feature>
<organism evidence="2 3">
    <name type="scientific">Aureitalea marina</name>
    <dbReference type="NCBI Taxonomy" id="930804"/>
    <lineage>
        <taxon>Bacteria</taxon>
        <taxon>Pseudomonadati</taxon>
        <taxon>Bacteroidota</taxon>
        <taxon>Flavobacteriia</taxon>
        <taxon>Flavobacteriales</taxon>
        <taxon>Flavobacteriaceae</taxon>
        <taxon>Aureitalea</taxon>
    </lineage>
</organism>
<proteinExistence type="predicted"/>
<protein>
    <recommendedName>
        <fullName evidence="1">Cupin type-2 domain-containing protein</fullName>
    </recommendedName>
</protein>
<evidence type="ECO:0000313" key="3">
    <source>
        <dbReference type="Proteomes" id="UP000239800"/>
    </source>
</evidence>
<dbReference type="CDD" id="cd02238">
    <property type="entry name" value="cupin_KdgF"/>
    <property type="match status" value="1"/>
</dbReference>
<dbReference type="PANTHER" id="PTHR40112:SF1">
    <property type="entry name" value="H2HPP ISOMERASE"/>
    <property type="match status" value="1"/>
</dbReference>
<dbReference type="InterPro" id="IPR011051">
    <property type="entry name" value="RmlC_Cupin_sf"/>
</dbReference>
<dbReference type="PIRSF" id="PIRSF029883">
    <property type="entry name" value="KdgF"/>
    <property type="match status" value="1"/>
</dbReference>
<dbReference type="InterPro" id="IPR013096">
    <property type="entry name" value="Cupin_2"/>
</dbReference>
<dbReference type="RefSeq" id="WP_104811637.1">
    <property type="nucleotide sequence ID" value="NZ_MQUB01000001.1"/>
</dbReference>
<reference evidence="2 3" key="1">
    <citation type="submission" date="2016-11" db="EMBL/GenBank/DDBJ databases">
        <title>Trade-off between light-utilization and light-protection in marine flavobacteria.</title>
        <authorList>
            <person name="Kumagai Y."/>
        </authorList>
    </citation>
    <scope>NUCLEOTIDE SEQUENCE [LARGE SCALE GENOMIC DNA]</scope>
    <source>
        <strain evidence="2 3">NBRC 107741</strain>
    </source>
</reference>
<dbReference type="EMBL" id="MQUB01000001">
    <property type="protein sequence ID" value="PQB03714.1"/>
    <property type="molecule type" value="Genomic_DNA"/>
</dbReference>
<dbReference type="InterPro" id="IPR052535">
    <property type="entry name" value="Bacilysin_H2HPP_isomerase"/>
</dbReference>
<dbReference type="AlphaFoldDB" id="A0A2S7KM59"/>
<name>A0A2S7KM59_9FLAO</name>
<gene>
    <name evidence="2" type="ORF">BST85_01455</name>
</gene>
<evidence type="ECO:0000313" key="2">
    <source>
        <dbReference type="EMBL" id="PQB03714.1"/>
    </source>
</evidence>